<keyword evidence="4" id="KW-1185">Reference proteome</keyword>
<name>A0A9P4UJI5_9PEZI</name>
<gene>
    <name evidence="3" type="ORF">K431DRAFT_307792</name>
</gene>
<dbReference type="EMBL" id="MU003876">
    <property type="protein sequence ID" value="KAF2716414.1"/>
    <property type="molecule type" value="Genomic_DNA"/>
</dbReference>
<sequence length="103" mass="11396">MSHNPYGFIWLALIVLILGAQTVTAAIEPMTKDWKSETVARRPTYTREAVGTRQPTTTPAAGNPSRESSRQRRFRNSATSSRFSTDREAAWNIVGLGAAFARL</sequence>
<feature type="region of interest" description="Disordered" evidence="1">
    <location>
        <begin position="32"/>
        <end position="84"/>
    </location>
</feature>
<feature type="signal peptide" evidence="2">
    <location>
        <begin position="1"/>
        <end position="25"/>
    </location>
</feature>
<reference evidence="3" key="1">
    <citation type="journal article" date="2020" name="Stud. Mycol.">
        <title>101 Dothideomycetes genomes: a test case for predicting lifestyles and emergence of pathogens.</title>
        <authorList>
            <person name="Haridas S."/>
            <person name="Albert R."/>
            <person name="Binder M."/>
            <person name="Bloem J."/>
            <person name="Labutti K."/>
            <person name="Salamov A."/>
            <person name="Andreopoulos B."/>
            <person name="Baker S."/>
            <person name="Barry K."/>
            <person name="Bills G."/>
            <person name="Bluhm B."/>
            <person name="Cannon C."/>
            <person name="Castanera R."/>
            <person name="Culley D."/>
            <person name="Daum C."/>
            <person name="Ezra D."/>
            <person name="Gonzalez J."/>
            <person name="Henrissat B."/>
            <person name="Kuo A."/>
            <person name="Liang C."/>
            <person name="Lipzen A."/>
            <person name="Lutzoni F."/>
            <person name="Magnuson J."/>
            <person name="Mondo S."/>
            <person name="Nolan M."/>
            <person name="Ohm R."/>
            <person name="Pangilinan J."/>
            <person name="Park H.-J."/>
            <person name="Ramirez L."/>
            <person name="Alfaro M."/>
            <person name="Sun H."/>
            <person name="Tritt A."/>
            <person name="Yoshinaga Y."/>
            <person name="Zwiers L.-H."/>
            <person name="Turgeon B."/>
            <person name="Goodwin S."/>
            <person name="Spatafora J."/>
            <person name="Crous P."/>
            <person name="Grigoriev I."/>
        </authorList>
    </citation>
    <scope>NUCLEOTIDE SEQUENCE</scope>
    <source>
        <strain evidence="3">CBS 116435</strain>
    </source>
</reference>
<evidence type="ECO:0000313" key="3">
    <source>
        <dbReference type="EMBL" id="KAF2716414.1"/>
    </source>
</evidence>
<protein>
    <submittedName>
        <fullName evidence="3">Uncharacterized protein</fullName>
    </submittedName>
</protein>
<keyword evidence="2" id="KW-0732">Signal</keyword>
<dbReference type="Proteomes" id="UP000799441">
    <property type="component" value="Unassembled WGS sequence"/>
</dbReference>
<organism evidence="3 4">
    <name type="scientific">Polychaeton citri CBS 116435</name>
    <dbReference type="NCBI Taxonomy" id="1314669"/>
    <lineage>
        <taxon>Eukaryota</taxon>
        <taxon>Fungi</taxon>
        <taxon>Dikarya</taxon>
        <taxon>Ascomycota</taxon>
        <taxon>Pezizomycotina</taxon>
        <taxon>Dothideomycetes</taxon>
        <taxon>Dothideomycetidae</taxon>
        <taxon>Capnodiales</taxon>
        <taxon>Capnodiaceae</taxon>
        <taxon>Polychaeton</taxon>
    </lineage>
</organism>
<comment type="caution">
    <text evidence="3">The sequence shown here is derived from an EMBL/GenBank/DDBJ whole genome shotgun (WGS) entry which is preliminary data.</text>
</comment>
<evidence type="ECO:0000313" key="4">
    <source>
        <dbReference type="Proteomes" id="UP000799441"/>
    </source>
</evidence>
<evidence type="ECO:0000256" key="1">
    <source>
        <dbReference type="SAM" id="MobiDB-lite"/>
    </source>
</evidence>
<proteinExistence type="predicted"/>
<feature type="chain" id="PRO_5040236898" evidence="2">
    <location>
        <begin position="26"/>
        <end position="103"/>
    </location>
</feature>
<accession>A0A9P4UJI5</accession>
<evidence type="ECO:0000256" key="2">
    <source>
        <dbReference type="SAM" id="SignalP"/>
    </source>
</evidence>
<dbReference type="AlphaFoldDB" id="A0A9P4UJI5"/>